<sequence length="127" mass="14761">MAKQLQHELQKLDPTSIMIITPKEIIYQDKTQVMQAPLKLTDTQKIRQKLPLYIKDLQKPITSAGLQNMVEVFGHSWEDKNGAIDLKLDLEKDLKILAHMYDSNFEVLKQEAYRVYLEEASDFTIPD</sequence>
<dbReference type="AlphaFoldDB" id="A0A9N9ASV1"/>
<evidence type="ECO:0000313" key="2">
    <source>
        <dbReference type="Proteomes" id="UP000789405"/>
    </source>
</evidence>
<reference evidence="1" key="1">
    <citation type="submission" date="2021-06" db="EMBL/GenBank/DDBJ databases">
        <authorList>
            <person name="Kallberg Y."/>
            <person name="Tangrot J."/>
            <person name="Rosling A."/>
        </authorList>
    </citation>
    <scope>NUCLEOTIDE SEQUENCE</scope>
    <source>
        <strain evidence="1">MA453B</strain>
    </source>
</reference>
<protein>
    <submittedName>
        <fullName evidence="1">25687_t:CDS:1</fullName>
    </submittedName>
</protein>
<proteinExistence type="predicted"/>
<name>A0A9N9ASV1_9GLOM</name>
<evidence type="ECO:0000313" key="1">
    <source>
        <dbReference type="EMBL" id="CAG8541408.1"/>
    </source>
</evidence>
<comment type="caution">
    <text evidence="1">The sequence shown here is derived from an EMBL/GenBank/DDBJ whole genome shotgun (WGS) entry which is preliminary data.</text>
</comment>
<dbReference type="Proteomes" id="UP000789405">
    <property type="component" value="Unassembled WGS sequence"/>
</dbReference>
<accession>A0A9N9ASV1</accession>
<keyword evidence="2" id="KW-1185">Reference proteome</keyword>
<feature type="non-terminal residue" evidence="1">
    <location>
        <position position="127"/>
    </location>
</feature>
<dbReference type="EMBL" id="CAJVPY010001909">
    <property type="protein sequence ID" value="CAG8541408.1"/>
    <property type="molecule type" value="Genomic_DNA"/>
</dbReference>
<organism evidence="1 2">
    <name type="scientific">Dentiscutata erythropus</name>
    <dbReference type="NCBI Taxonomy" id="1348616"/>
    <lineage>
        <taxon>Eukaryota</taxon>
        <taxon>Fungi</taxon>
        <taxon>Fungi incertae sedis</taxon>
        <taxon>Mucoromycota</taxon>
        <taxon>Glomeromycotina</taxon>
        <taxon>Glomeromycetes</taxon>
        <taxon>Diversisporales</taxon>
        <taxon>Gigasporaceae</taxon>
        <taxon>Dentiscutata</taxon>
    </lineage>
</organism>
<gene>
    <name evidence="1" type="ORF">DERYTH_LOCUS4821</name>
</gene>